<evidence type="ECO:0000313" key="4">
    <source>
        <dbReference type="Proteomes" id="UP001501047"/>
    </source>
</evidence>
<sequence length="395" mass="43220">MGSTLTMKAEGTPAADTLYKLWVCDRSTGQWTVLSDYSTKNSVEFKPTKVGKYSFVVHVKHKSKSGTVEDAAQGKDFYITEKNKSMAVSLDVTGEMKKGKAINISSFAAPENDTLYKIWICDRTTGSWTVLSDWSANRTATYTPESFGVFSVVVHFKHKNSTNKDEDDYLSKDINIKGDKLIVIDPGHNQGGDYGAVSTHNGIKYSETDLNMEVSVKLKSELEKRGYQVVMTRNQGEVSTLDLPESLKRRVDLANNLNADLFISIHHNSFSDPSANGVEVYYSTETPGARGVLLTSGEEVSIQSKSAMISTRNVSKVSASRTLATNMVNNLSSRIGYYNRGAKDNGFYVVKNTLMPSVLVECGFISNPTEAAKTANQAIQQKVAEALASAVAGQF</sequence>
<protein>
    <recommendedName>
        <fullName evidence="2">MurNAc-LAA domain-containing protein</fullName>
    </recommendedName>
</protein>
<dbReference type="PANTHER" id="PTHR30404:SF0">
    <property type="entry name" value="N-ACETYLMURAMOYL-L-ALANINE AMIDASE AMIC"/>
    <property type="match status" value="1"/>
</dbReference>
<dbReference type="Pfam" id="PF01520">
    <property type="entry name" value="Amidase_3"/>
    <property type="match status" value="1"/>
</dbReference>
<reference evidence="3 4" key="1">
    <citation type="journal article" date="2019" name="Int. J. Syst. Evol. Microbiol.">
        <title>The Global Catalogue of Microorganisms (GCM) 10K type strain sequencing project: providing services to taxonomists for standard genome sequencing and annotation.</title>
        <authorList>
            <consortium name="The Broad Institute Genomics Platform"/>
            <consortium name="The Broad Institute Genome Sequencing Center for Infectious Disease"/>
            <person name="Wu L."/>
            <person name="Ma J."/>
        </authorList>
    </citation>
    <scope>NUCLEOTIDE SEQUENCE [LARGE SCALE GENOMIC DNA]</scope>
    <source>
        <strain evidence="3 4">JCM 1417</strain>
    </source>
</reference>
<dbReference type="PANTHER" id="PTHR30404">
    <property type="entry name" value="N-ACETYLMURAMOYL-L-ALANINE AMIDASE"/>
    <property type="match status" value="1"/>
</dbReference>
<dbReference type="InterPro" id="IPR050695">
    <property type="entry name" value="N-acetylmuramoyl_amidase_3"/>
</dbReference>
<dbReference type="CDD" id="cd02696">
    <property type="entry name" value="MurNAc-LAA"/>
    <property type="match status" value="1"/>
</dbReference>
<gene>
    <name evidence="3" type="ORF">GCM10008908_21060</name>
</gene>
<comment type="caution">
    <text evidence="3">The sequence shown here is derived from an EMBL/GenBank/DDBJ whole genome shotgun (WGS) entry which is preliminary data.</text>
</comment>
<name>A0ABN1KQQ5_CLOSU</name>
<feature type="domain" description="MurNAc-LAA" evidence="2">
    <location>
        <begin position="251"/>
        <end position="392"/>
    </location>
</feature>
<dbReference type="Proteomes" id="UP001501047">
    <property type="component" value="Unassembled WGS sequence"/>
</dbReference>
<dbReference type="Gene3D" id="3.40.630.40">
    <property type="entry name" value="Zn-dependent exopeptidases"/>
    <property type="match status" value="1"/>
</dbReference>
<proteinExistence type="predicted"/>
<organism evidence="3 4">
    <name type="scientific">Clostridium subterminale</name>
    <dbReference type="NCBI Taxonomy" id="1550"/>
    <lineage>
        <taxon>Bacteria</taxon>
        <taxon>Bacillati</taxon>
        <taxon>Bacillota</taxon>
        <taxon>Clostridia</taxon>
        <taxon>Eubacteriales</taxon>
        <taxon>Clostridiaceae</taxon>
        <taxon>Clostridium</taxon>
    </lineage>
</organism>
<accession>A0ABN1KQQ5</accession>
<evidence type="ECO:0000313" key="3">
    <source>
        <dbReference type="EMBL" id="GAA0773224.1"/>
    </source>
</evidence>
<keyword evidence="4" id="KW-1185">Reference proteome</keyword>
<dbReference type="InterPro" id="IPR002508">
    <property type="entry name" value="MurNAc-LAA_cat"/>
</dbReference>
<keyword evidence="1" id="KW-0378">Hydrolase</keyword>
<dbReference type="SMART" id="SM00646">
    <property type="entry name" value="Ami_3"/>
    <property type="match status" value="1"/>
</dbReference>
<dbReference type="EMBL" id="BAAACI010000006">
    <property type="protein sequence ID" value="GAA0773224.1"/>
    <property type="molecule type" value="Genomic_DNA"/>
</dbReference>
<evidence type="ECO:0000259" key="2">
    <source>
        <dbReference type="SMART" id="SM00646"/>
    </source>
</evidence>
<evidence type="ECO:0000256" key="1">
    <source>
        <dbReference type="ARBA" id="ARBA00022801"/>
    </source>
</evidence>
<dbReference type="SUPFAM" id="SSF53187">
    <property type="entry name" value="Zn-dependent exopeptidases"/>
    <property type="match status" value="1"/>
</dbReference>